<dbReference type="EMBL" id="CP001681">
    <property type="protein sequence ID" value="ACU02859.1"/>
    <property type="molecule type" value="Genomic_DNA"/>
</dbReference>
<dbReference type="Gene3D" id="3.40.630.30">
    <property type="match status" value="1"/>
</dbReference>
<protein>
    <submittedName>
        <fullName evidence="2">GCN5-related N-acetyltransferase</fullName>
    </submittedName>
</protein>
<dbReference type="SUPFAM" id="SSF55729">
    <property type="entry name" value="Acyl-CoA N-acyltransferases (Nat)"/>
    <property type="match status" value="1"/>
</dbReference>
<dbReference type="CDD" id="cd04301">
    <property type="entry name" value="NAT_SF"/>
    <property type="match status" value="1"/>
</dbReference>
<feature type="domain" description="N-acetyltransferase" evidence="1">
    <location>
        <begin position="1"/>
        <end position="138"/>
    </location>
</feature>
<evidence type="ECO:0000313" key="2">
    <source>
        <dbReference type="EMBL" id="ACU02859.1"/>
    </source>
</evidence>
<dbReference type="AlphaFoldDB" id="C6Y0U8"/>
<evidence type="ECO:0000313" key="3">
    <source>
        <dbReference type="Proteomes" id="UP000000852"/>
    </source>
</evidence>
<evidence type="ECO:0000259" key="1">
    <source>
        <dbReference type="PROSITE" id="PS51186"/>
    </source>
</evidence>
<keyword evidence="2" id="KW-0808">Transferase</keyword>
<dbReference type="STRING" id="485917.Phep_0637"/>
<dbReference type="eggNOG" id="COG0456">
    <property type="taxonomic scope" value="Bacteria"/>
</dbReference>
<sequence>METLQIEQIRFDLTWRIRHEVMYPDLPYEVIKLEDDPNGIHFGLFVDGLLTAVVSLFNEGKVYRFRKFATIVSAQGKGYGTFLLKHIISYVKLMGAEKLWCNSRLSAANFYSKFGFVQTDQRSVSKEIDFVIMELQLDN</sequence>
<keyword evidence="3" id="KW-1185">Reference proteome</keyword>
<dbReference type="HOGENOM" id="CLU_056607_4_0_10"/>
<dbReference type="KEGG" id="phe:Phep_0637"/>
<dbReference type="Pfam" id="PF13673">
    <property type="entry name" value="Acetyltransf_10"/>
    <property type="match status" value="1"/>
</dbReference>
<name>C6Y0U8_PEDHD</name>
<dbReference type="RefSeq" id="WP_012780805.1">
    <property type="nucleotide sequence ID" value="NC_013061.1"/>
</dbReference>
<organism evidence="2 3">
    <name type="scientific">Pedobacter heparinus (strain ATCC 13125 / DSM 2366 / CIP 104194 / JCM 7457 / NBRC 12017 / NCIMB 9290 / NRRL B-14731 / HIM 762-3)</name>
    <dbReference type="NCBI Taxonomy" id="485917"/>
    <lineage>
        <taxon>Bacteria</taxon>
        <taxon>Pseudomonadati</taxon>
        <taxon>Bacteroidota</taxon>
        <taxon>Sphingobacteriia</taxon>
        <taxon>Sphingobacteriales</taxon>
        <taxon>Sphingobacteriaceae</taxon>
        <taxon>Pedobacter</taxon>
    </lineage>
</organism>
<dbReference type="InterPro" id="IPR016181">
    <property type="entry name" value="Acyl_CoA_acyltransferase"/>
</dbReference>
<gene>
    <name evidence="2" type="ordered locus">Phep_0637</name>
</gene>
<proteinExistence type="predicted"/>
<dbReference type="InterPro" id="IPR000182">
    <property type="entry name" value="GNAT_dom"/>
</dbReference>
<reference evidence="2 3" key="1">
    <citation type="journal article" date="2009" name="Stand. Genomic Sci.">
        <title>Complete genome sequence of Pedobacter heparinus type strain (HIM 762-3).</title>
        <authorList>
            <person name="Han C."/>
            <person name="Spring S."/>
            <person name="Lapidus A."/>
            <person name="Del Rio T.G."/>
            <person name="Tice H."/>
            <person name="Copeland A."/>
            <person name="Cheng J.F."/>
            <person name="Lucas S."/>
            <person name="Chen F."/>
            <person name="Nolan M."/>
            <person name="Bruce D."/>
            <person name="Goodwin L."/>
            <person name="Pitluck S."/>
            <person name="Ivanova N."/>
            <person name="Mavromatis K."/>
            <person name="Mikhailova N."/>
            <person name="Pati A."/>
            <person name="Chen A."/>
            <person name="Palaniappan K."/>
            <person name="Land M."/>
            <person name="Hauser L."/>
            <person name="Chang Y.J."/>
            <person name="Jeffries C.C."/>
            <person name="Saunders E."/>
            <person name="Chertkov O."/>
            <person name="Brettin T."/>
            <person name="Goker M."/>
            <person name="Rohde M."/>
            <person name="Bristow J."/>
            <person name="Eisen J.A."/>
            <person name="Markowitz V."/>
            <person name="Hugenholtz P."/>
            <person name="Kyrpides N.C."/>
            <person name="Klenk H.P."/>
            <person name="Detter J.C."/>
        </authorList>
    </citation>
    <scope>NUCLEOTIDE SEQUENCE [LARGE SCALE GENOMIC DNA]</scope>
    <source>
        <strain evidence="3">ATCC 13125 / DSM 2366 / CIP 104194 / JCM 7457 / NBRC 12017 / NCIMB 9290 / NRRL B-14731 / HIM 762-3</strain>
    </source>
</reference>
<dbReference type="Proteomes" id="UP000000852">
    <property type="component" value="Chromosome"/>
</dbReference>
<dbReference type="PROSITE" id="PS51186">
    <property type="entry name" value="GNAT"/>
    <property type="match status" value="1"/>
</dbReference>
<dbReference type="GO" id="GO:0016747">
    <property type="term" value="F:acyltransferase activity, transferring groups other than amino-acyl groups"/>
    <property type="evidence" value="ECO:0007669"/>
    <property type="project" value="InterPro"/>
</dbReference>
<dbReference type="OrthoDB" id="1178186at2"/>
<accession>C6Y0U8</accession>